<dbReference type="Pfam" id="PF05132">
    <property type="entry name" value="RNA_pol_Rpc4"/>
    <property type="match status" value="1"/>
</dbReference>
<dbReference type="PANTHER" id="PTHR13408">
    <property type="entry name" value="DNA-DIRECTED RNA POLYMERASE III"/>
    <property type="match status" value="1"/>
</dbReference>
<evidence type="ECO:0000313" key="6">
    <source>
        <dbReference type="EMBL" id="KAK2161210.1"/>
    </source>
</evidence>
<reference evidence="6" key="1">
    <citation type="journal article" date="2023" name="Mol. Biol. Evol.">
        <title>Third-Generation Sequencing Reveals the Adaptive Role of the Epigenome in Three Deep-Sea Polychaetes.</title>
        <authorList>
            <person name="Perez M."/>
            <person name="Aroh O."/>
            <person name="Sun Y."/>
            <person name="Lan Y."/>
            <person name="Juniper S.K."/>
            <person name="Young C.R."/>
            <person name="Angers B."/>
            <person name="Qian P.Y."/>
        </authorList>
    </citation>
    <scope>NUCLEOTIDE SEQUENCE</scope>
    <source>
        <strain evidence="6">P08H-3</strain>
    </source>
</reference>
<dbReference type="InterPro" id="IPR007811">
    <property type="entry name" value="RPC4"/>
</dbReference>
<accession>A0AAD9JYT8</accession>
<feature type="region of interest" description="Disordered" evidence="5">
    <location>
        <begin position="219"/>
        <end position="333"/>
    </location>
</feature>
<protein>
    <recommendedName>
        <fullName evidence="8">DNA-directed RNA polymerase III subunit RPC4</fullName>
    </recommendedName>
</protein>
<dbReference type="AlphaFoldDB" id="A0AAD9JYT8"/>
<proteinExistence type="predicted"/>
<organism evidence="6 7">
    <name type="scientific">Paralvinella palmiformis</name>
    <dbReference type="NCBI Taxonomy" id="53620"/>
    <lineage>
        <taxon>Eukaryota</taxon>
        <taxon>Metazoa</taxon>
        <taxon>Spiralia</taxon>
        <taxon>Lophotrochozoa</taxon>
        <taxon>Annelida</taxon>
        <taxon>Polychaeta</taxon>
        <taxon>Sedentaria</taxon>
        <taxon>Canalipalpata</taxon>
        <taxon>Terebellida</taxon>
        <taxon>Terebelliformia</taxon>
        <taxon>Alvinellidae</taxon>
        <taxon>Paralvinella</taxon>
    </lineage>
</organism>
<comment type="caution">
    <text evidence="6">The sequence shown here is derived from an EMBL/GenBank/DDBJ whole genome shotgun (WGS) entry which is preliminary data.</text>
</comment>
<feature type="compositionally biased region" description="Polar residues" evidence="5">
    <location>
        <begin position="349"/>
        <end position="358"/>
    </location>
</feature>
<keyword evidence="2" id="KW-0240">DNA-directed RNA polymerase</keyword>
<evidence type="ECO:0000256" key="2">
    <source>
        <dbReference type="ARBA" id="ARBA00022478"/>
    </source>
</evidence>
<feature type="region of interest" description="Disordered" evidence="5">
    <location>
        <begin position="456"/>
        <end position="485"/>
    </location>
</feature>
<evidence type="ECO:0000256" key="4">
    <source>
        <dbReference type="ARBA" id="ARBA00023242"/>
    </source>
</evidence>
<dbReference type="PANTHER" id="PTHR13408:SF0">
    <property type="entry name" value="DNA-DIRECTED RNA POLYMERASE III SUBUNIT RPC4"/>
    <property type="match status" value="1"/>
</dbReference>
<name>A0AAD9JYT8_9ANNE</name>
<evidence type="ECO:0000256" key="5">
    <source>
        <dbReference type="SAM" id="MobiDB-lite"/>
    </source>
</evidence>
<keyword evidence="3" id="KW-0804">Transcription</keyword>
<feature type="compositionally biased region" description="Basic and acidic residues" evidence="5">
    <location>
        <begin position="296"/>
        <end position="308"/>
    </location>
</feature>
<evidence type="ECO:0000313" key="7">
    <source>
        <dbReference type="Proteomes" id="UP001208570"/>
    </source>
</evidence>
<sequence>MRYESPSAWQGAGPRSVLHFWGETMVRDSGVVSGKRSRPQQAYIETTMHLETTVHTPASERRDAGRCGGDPCWKSLHSRRGGRRRTRVQIVLSTIVGICSRGTPRKYKRTLLAPPYCGRRMNLTYSRWSRSSSRGTHKLTGRPTRLPGTWLLGFRSRRLSPRLLDTDIVISTAPLRSVSSSMLAVDSNVPPGFNCVEDAGFTEFVTSMVCLILHRFKKMTSDKPSGSGSIPRGLLGISGTPVGKDTRLSSLRGKRDLTLGGVKKKTFQPNIPVRREKSKDENKEFKSGSDQPGPSARHESNRGREFRGRGRGRGRSHGEVMQSHSIFEEGPSDAMKNKSYKELADRGYSSGSRNTSGMKNEKMSHDTDTKKVLDHLLRDNFVVNDKLDCEDPSMYPVQLPVTNPVKAETKSEVKDSSVDTSSVDFAVKQEPKDEDDVMIDESRSTEKPEFLFIQLPDTLPGEPYSDDPHPSSSKKQESEIRKRQEKCTLSDFHEGLIGKLRIHKSGRTTLKLGNTILEVHLGTPPGFLQDVVSLRVNDTDGDLTVLGHVPHKVLCIPDFEAMVSES</sequence>
<comment type="subcellular location">
    <subcellularLocation>
        <location evidence="1">Nucleus</location>
    </subcellularLocation>
</comment>
<dbReference type="Proteomes" id="UP001208570">
    <property type="component" value="Unassembled WGS sequence"/>
</dbReference>
<dbReference type="GO" id="GO:0003677">
    <property type="term" value="F:DNA binding"/>
    <property type="evidence" value="ECO:0007669"/>
    <property type="project" value="InterPro"/>
</dbReference>
<keyword evidence="4" id="KW-0539">Nucleus</keyword>
<keyword evidence="7" id="KW-1185">Reference proteome</keyword>
<feature type="region of interest" description="Disordered" evidence="5">
    <location>
        <begin position="345"/>
        <end position="365"/>
    </location>
</feature>
<feature type="compositionally biased region" description="Basic and acidic residues" evidence="5">
    <location>
        <begin position="466"/>
        <end position="485"/>
    </location>
</feature>
<feature type="compositionally biased region" description="Basic and acidic residues" evidence="5">
    <location>
        <begin position="273"/>
        <end position="287"/>
    </location>
</feature>
<evidence type="ECO:0000256" key="1">
    <source>
        <dbReference type="ARBA" id="ARBA00004123"/>
    </source>
</evidence>
<gene>
    <name evidence="6" type="ORF">LSH36_120g15049</name>
</gene>
<dbReference type="GO" id="GO:0005666">
    <property type="term" value="C:RNA polymerase III complex"/>
    <property type="evidence" value="ECO:0007669"/>
    <property type="project" value="InterPro"/>
</dbReference>
<evidence type="ECO:0008006" key="8">
    <source>
        <dbReference type="Google" id="ProtNLM"/>
    </source>
</evidence>
<evidence type="ECO:0000256" key="3">
    <source>
        <dbReference type="ARBA" id="ARBA00023163"/>
    </source>
</evidence>
<dbReference type="EMBL" id="JAODUP010000120">
    <property type="protein sequence ID" value="KAK2161210.1"/>
    <property type="molecule type" value="Genomic_DNA"/>
</dbReference>
<dbReference type="GO" id="GO:0042797">
    <property type="term" value="P:tRNA transcription by RNA polymerase III"/>
    <property type="evidence" value="ECO:0007669"/>
    <property type="project" value="TreeGrafter"/>
</dbReference>